<evidence type="ECO:0000256" key="1">
    <source>
        <dbReference type="SAM" id="Coils"/>
    </source>
</evidence>
<name>A0A6G0XIP0_9STRA</name>
<gene>
    <name evidence="2" type="ORF">Ae201684_004321</name>
</gene>
<sequence length="303" mass="34493">MSEASPPKVKARQLWQDVERATQNRLKADQFLAKSYELLCDAIHARETAFPGDEAKEKIVRQLTQQVIETGEHYQDLANEELELAQAACTLAFQNFIAIKESNRELDAQDAALKETLHGYDHLNLPTELYRSKSQKLQDLRRQIEVSNNKIEHFQAITATKQVAMNQYAPEMETYKNLKLQLERSQDDLRHVQAQFAAVQADQVEMTRKQSQALQKAEHELQHTRQLCDVARKDLYRQQYAAQEVTIAMKALSASASKLKLQLQPALAIPPLEDKSQALLPVYALAKKAKAVPGKKPTNRPKR</sequence>
<keyword evidence="3" id="KW-1185">Reference proteome</keyword>
<keyword evidence="1" id="KW-0175">Coiled coil</keyword>
<dbReference type="AlphaFoldDB" id="A0A6G0XIP0"/>
<evidence type="ECO:0000313" key="2">
    <source>
        <dbReference type="EMBL" id="KAF0740078.1"/>
    </source>
</evidence>
<dbReference type="Proteomes" id="UP000481153">
    <property type="component" value="Unassembled WGS sequence"/>
</dbReference>
<accession>A0A6G0XIP0</accession>
<comment type="caution">
    <text evidence="2">The sequence shown here is derived from an EMBL/GenBank/DDBJ whole genome shotgun (WGS) entry which is preliminary data.</text>
</comment>
<proteinExistence type="predicted"/>
<evidence type="ECO:0000313" key="3">
    <source>
        <dbReference type="Proteomes" id="UP000481153"/>
    </source>
</evidence>
<feature type="coiled-coil region" evidence="1">
    <location>
        <begin position="130"/>
        <end position="234"/>
    </location>
</feature>
<organism evidence="2 3">
    <name type="scientific">Aphanomyces euteiches</name>
    <dbReference type="NCBI Taxonomy" id="100861"/>
    <lineage>
        <taxon>Eukaryota</taxon>
        <taxon>Sar</taxon>
        <taxon>Stramenopiles</taxon>
        <taxon>Oomycota</taxon>
        <taxon>Saprolegniomycetes</taxon>
        <taxon>Saprolegniales</taxon>
        <taxon>Verrucalvaceae</taxon>
        <taxon>Aphanomyces</taxon>
    </lineage>
</organism>
<reference evidence="2 3" key="1">
    <citation type="submission" date="2019-07" db="EMBL/GenBank/DDBJ databases">
        <title>Genomics analysis of Aphanomyces spp. identifies a new class of oomycete effector associated with host adaptation.</title>
        <authorList>
            <person name="Gaulin E."/>
        </authorList>
    </citation>
    <scope>NUCLEOTIDE SEQUENCE [LARGE SCALE GENOMIC DNA]</scope>
    <source>
        <strain evidence="2 3">ATCC 201684</strain>
    </source>
</reference>
<dbReference type="VEuPathDB" id="FungiDB:AeMF1_019523"/>
<protein>
    <submittedName>
        <fullName evidence="2">Uncharacterized protein</fullName>
    </submittedName>
</protein>
<dbReference type="EMBL" id="VJMJ01000054">
    <property type="protein sequence ID" value="KAF0740078.1"/>
    <property type="molecule type" value="Genomic_DNA"/>
</dbReference>